<reference evidence="3 4" key="1">
    <citation type="submission" date="2024-08" db="EMBL/GenBank/DDBJ databases">
        <title>Insights into the chromosomal genome structure of Flemingia macrophylla.</title>
        <authorList>
            <person name="Ding Y."/>
            <person name="Zhao Y."/>
            <person name="Bi W."/>
            <person name="Wu M."/>
            <person name="Zhao G."/>
            <person name="Gong Y."/>
            <person name="Li W."/>
            <person name="Zhang P."/>
        </authorList>
    </citation>
    <scope>NUCLEOTIDE SEQUENCE [LARGE SCALE GENOMIC DNA]</scope>
    <source>
        <strain evidence="3">DYQJB</strain>
        <tissue evidence="3">Leaf</tissue>
    </source>
</reference>
<accession>A0ABD1MNG4</accession>
<evidence type="ECO:0008006" key="5">
    <source>
        <dbReference type="Google" id="ProtNLM"/>
    </source>
</evidence>
<feature type="compositionally biased region" description="Basic and acidic residues" evidence="1">
    <location>
        <begin position="241"/>
        <end position="250"/>
    </location>
</feature>
<feature type="compositionally biased region" description="Basic and acidic residues" evidence="1">
    <location>
        <begin position="259"/>
        <end position="293"/>
    </location>
</feature>
<sequence length="469" mass="53449">MRVTTKPCFKIHSFKNCWNRKQKTNSTRNWKMSTSQFAYKDLEAKHETKETPEAVLLHVHIPDGFKREHIGAKIEYKLRRVRVHGDRWLGKNERARFNVLYDIPEYCDVHRITLKYDGNTAIITIPTIPETESNEEEDTQQESQETESNEEEDTQQESQETESNEEEDTQQESQETEPNQEDDEKEGSPTHDDQDKTVANDHVDEEEADRETSTPRPPMATQESMRQKVQEGISQNASKITKVESEKQVGDQETSATPKDTEESKPQKGHEEIPRKDEFTKVESKKQVVHEDSSSTPPEDTGESLPKKGQEAIIPKATLTKDAKLQAKEKFEGEKVDENEEKHKVIGKDKTEDHLESGKSHETGMVDDSFSTTRKEGQEKSKGLGTLVTDGKIVNDGVEKKSDNKKALHESITRTRIKEVTASASQAMTSRAKRFNDEDNKQRMVYLGAAVLVVALGVYATYKLRSRRS</sequence>
<dbReference type="EMBL" id="JBGMDY010000004">
    <property type="protein sequence ID" value="KAL2337344.1"/>
    <property type="molecule type" value="Genomic_DNA"/>
</dbReference>
<evidence type="ECO:0000313" key="3">
    <source>
        <dbReference type="EMBL" id="KAL2337344.1"/>
    </source>
</evidence>
<feature type="region of interest" description="Disordered" evidence="1">
    <location>
        <begin position="125"/>
        <end position="386"/>
    </location>
</feature>
<keyword evidence="2" id="KW-0472">Membrane</keyword>
<keyword evidence="2" id="KW-1133">Transmembrane helix</keyword>
<proteinExistence type="predicted"/>
<feature type="compositionally biased region" description="Acidic residues" evidence="1">
    <location>
        <begin position="132"/>
        <end position="185"/>
    </location>
</feature>
<dbReference type="Proteomes" id="UP001603857">
    <property type="component" value="Unassembled WGS sequence"/>
</dbReference>
<feature type="compositionally biased region" description="Basic and acidic residues" evidence="1">
    <location>
        <begin position="373"/>
        <end position="382"/>
    </location>
</feature>
<evidence type="ECO:0000256" key="1">
    <source>
        <dbReference type="SAM" id="MobiDB-lite"/>
    </source>
</evidence>
<evidence type="ECO:0000313" key="4">
    <source>
        <dbReference type="Proteomes" id="UP001603857"/>
    </source>
</evidence>
<comment type="caution">
    <text evidence="3">The sequence shown here is derived from an EMBL/GenBank/DDBJ whole genome shotgun (WGS) entry which is preliminary data.</text>
</comment>
<keyword evidence="2" id="KW-0812">Transmembrane</keyword>
<gene>
    <name evidence="3" type="ORF">Fmac_011790</name>
</gene>
<dbReference type="AlphaFoldDB" id="A0ABD1MNG4"/>
<evidence type="ECO:0000256" key="2">
    <source>
        <dbReference type="SAM" id="Phobius"/>
    </source>
</evidence>
<feature type="compositionally biased region" description="Basic and acidic residues" evidence="1">
    <location>
        <begin position="186"/>
        <end position="202"/>
    </location>
</feature>
<feature type="compositionally biased region" description="Basic and acidic residues" evidence="1">
    <location>
        <begin position="319"/>
        <end position="364"/>
    </location>
</feature>
<organism evidence="3 4">
    <name type="scientific">Flemingia macrophylla</name>
    <dbReference type="NCBI Taxonomy" id="520843"/>
    <lineage>
        <taxon>Eukaryota</taxon>
        <taxon>Viridiplantae</taxon>
        <taxon>Streptophyta</taxon>
        <taxon>Embryophyta</taxon>
        <taxon>Tracheophyta</taxon>
        <taxon>Spermatophyta</taxon>
        <taxon>Magnoliopsida</taxon>
        <taxon>eudicotyledons</taxon>
        <taxon>Gunneridae</taxon>
        <taxon>Pentapetalae</taxon>
        <taxon>rosids</taxon>
        <taxon>fabids</taxon>
        <taxon>Fabales</taxon>
        <taxon>Fabaceae</taxon>
        <taxon>Papilionoideae</taxon>
        <taxon>50 kb inversion clade</taxon>
        <taxon>NPAAA clade</taxon>
        <taxon>indigoferoid/millettioid clade</taxon>
        <taxon>Phaseoleae</taxon>
        <taxon>Flemingia</taxon>
    </lineage>
</organism>
<keyword evidence="4" id="KW-1185">Reference proteome</keyword>
<feature type="transmembrane region" description="Helical" evidence="2">
    <location>
        <begin position="444"/>
        <end position="462"/>
    </location>
</feature>
<protein>
    <recommendedName>
        <fullName evidence="5">SHSP domain-containing protein</fullName>
    </recommendedName>
</protein>
<name>A0ABD1MNG4_9FABA</name>